<evidence type="ECO:0000313" key="4">
    <source>
        <dbReference type="Proteomes" id="UP001190700"/>
    </source>
</evidence>
<dbReference type="SUPFAM" id="SSF81324">
    <property type="entry name" value="Voltage-gated potassium channels"/>
    <property type="match status" value="1"/>
</dbReference>
<gene>
    <name evidence="3" type="ORF">CYMTET_20469</name>
</gene>
<feature type="transmembrane region" description="Helical" evidence="1">
    <location>
        <begin position="224"/>
        <end position="249"/>
    </location>
</feature>
<accession>A0AAE0L467</accession>
<dbReference type="SUPFAM" id="SSF51206">
    <property type="entry name" value="cAMP-binding domain-like"/>
    <property type="match status" value="1"/>
</dbReference>
<feature type="transmembrane region" description="Helical" evidence="1">
    <location>
        <begin position="5"/>
        <end position="26"/>
    </location>
</feature>
<feature type="transmembrane region" description="Helical" evidence="1">
    <location>
        <begin position="148"/>
        <end position="169"/>
    </location>
</feature>
<protein>
    <recommendedName>
        <fullName evidence="2">Cyclic nucleotide-binding domain-containing protein</fullName>
    </recommendedName>
</protein>
<dbReference type="Gene3D" id="2.60.120.10">
    <property type="entry name" value="Jelly Rolls"/>
    <property type="match status" value="1"/>
</dbReference>
<name>A0AAE0L467_9CHLO</name>
<dbReference type="AlphaFoldDB" id="A0AAE0L467"/>
<organism evidence="3 4">
    <name type="scientific">Cymbomonas tetramitiformis</name>
    <dbReference type="NCBI Taxonomy" id="36881"/>
    <lineage>
        <taxon>Eukaryota</taxon>
        <taxon>Viridiplantae</taxon>
        <taxon>Chlorophyta</taxon>
        <taxon>Pyramimonadophyceae</taxon>
        <taxon>Pyramimonadales</taxon>
        <taxon>Pyramimonadaceae</taxon>
        <taxon>Cymbomonas</taxon>
    </lineage>
</organism>
<dbReference type="PROSITE" id="PS50042">
    <property type="entry name" value="CNMP_BINDING_3"/>
    <property type="match status" value="1"/>
</dbReference>
<dbReference type="GO" id="GO:0035725">
    <property type="term" value="P:sodium ion transmembrane transport"/>
    <property type="evidence" value="ECO:0007669"/>
    <property type="project" value="TreeGrafter"/>
</dbReference>
<feature type="transmembrane region" description="Helical" evidence="1">
    <location>
        <begin position="46"/>
        <end position="64"/>
    </location>
</feature>
<dbReference type="Gene3D" id="1.10.287.630">
    <property type="entry name" value="Helix hairpin bin"/>
    <property type="match status" value="1"/>
</dbReference>
<comment type="caution">
    <text evidence="3">The sequence shown here is derived from an EMBL/GenBank/DDBJ whole genome shotgun (WGS) entry which is preliminary data.</text>
</comment>
<dbReference type="InterPro" id="IPR051413">
    <property type="entry name" value="K/Na_HCN_channel"/>
</dbReference>
<dbReference type="PANTHER" id="PTHR45689">
    <property type="entry name" value="I[[H]] CHANNEL, ISOFORM E"/>
    <property type="match status" value="1"/>
</dbReference>
<feature type="transmembrane region" description="Helical" evidence="1">
    <location>
        <begin position="85"/>
        <end position="104"/>
    </location>
</feature>
<evidence type="ECO:0000259" key="2">
    <source>
        <dbReference type="PROSITE" id="PS50042"/>
    </source>
</evidence>
<dbReference type="GO" id="GO:0003254">
    <property type="term" value="P:regulation of membrane depolarization"/>
    <property type="evidence" value="ECO:0007669"/>
    <property type="project" value="TreeGrafter"/>
</dbReference>
<dbReference type="EMBL" id="LGRX02009963">
    <property type="protein sequence ID" value="KAK3271174.1"/>
    <property type="molecule type" value="Genomic_DNA"/>
</dbReference>
<evidence type="ECO:0000256" key="1">
    <source>
        <dbReference type="SAM" id="Phobius"/>
    </source>
</evidence>
<proteinExistence type="predicted"/>
<feature type="domain" description="Cyclic nucleotide-binding" evidence="2">
    <location>
        <begin position="350"/>
        <end position="371"/>
    </location>
</feature>
<keyword evidence="1" id="KW-0812">Transmembrane</keyword>
<sequence>MKQKWLGHAIVHTLLAVCAAYYSWTVPVYITFTPHRCGECNATEKFVGNLCFDLFAWLLLWFWFRYIRAGMEKAGASFDKSFLRYHSVFVLSVIGLLPIDYFGYLASPSTAYYLRAIRLLLNAHPHYFRELYANAMVLSSRMNVAFNLGYVMGMFFWLNHLVACVWWGVSRLQNFPSDDGEYWGPDEELQNSRLRTQYLSALVWAVKATTSATTTREFDDVQRLVTIIVVVAGIIVVSIIIAEICSIFMGANAVIAEYRQIMDVAEASLSHSKCSEELRKKIHEYYRLAWQTRLAISSGGEFDSLPPFVQKEVNCAQKAELMSQVPLFRKNDNVMNSVAEKLGSLIAIKGDFIYREGELGSSMYFISLGIP</sequence>
<dbReference type="InterPro" id="IPR018490">
    <property type="entry name" value="cNMP-bd_dom_sf"/>
</dbReference>
<dbReference type="GO" id="GO:0005249">
    <property type="term" value="F:voltage-gated potassium channel activity"/>
    <property type="evidence" value="ECO:0007669"/>
    <property type="project" value="TreeGrafter"/>
</dbReference>
<dbReference type="InterPro" id="IPR014710">
    <property type="entry name" value="RmlC-like_jellyroll"/>
</dbReference>
<keyword evidence="1" id="KW-1133">Transmembrane helix</keyword>
<keyword evidence="4" id="KW-1185">Reference proteome</keyword>
<dbReference type="Gene3D" id="1.10.287.70">
    <property type="match status" value="1"/>
</dbReference>
<dbReference type="InterPro" id="IPR000595">
    <property type="entry name" value="cNMP-bd_dom"/>
</dbReference>
<dbReference type="GO" id="GO:0098855">
    <property type="term" value="C:HCN channel complex"/>
    <property type="evidence" value="ECO:0007669"/>
    <property type="project" value="TreeGrafter"/>
</dbReference>
<dbReference type="PANTHER" id="PTHR45689:SF5">
    <property type="entry name" value="I[[H]] CHANNEL, ISOFORM E"/>
    <property type="match status" value="1"/>
</dbReference>
<keyword evidence="1" id="KW-0472">Membrane</keyword>
<dbReference type="Proteomes" id="UP001190700">
    <property type="component" value="Unassembled WGS sequence"/>
</dbReference>
<reference evidence="3 4" key="1">
    <citation type="journal article" date="2015" name="Genome Biol. Evol.">
        <title>Comparative Genomics of a Bacterivorous Green Alga Reveals Evolutionary Causalities and Consequences of Phago-Mixotrophic Mode of Nutrition.</title>
        <authorList>
            <person name="Burns J.A."/>
            <person name="Paasch A."/>
            <person name="Narechania A."/>
            <person name="Kim E."/>
        </authorList>
    </citation>
    <scope>NUCLEOTIDE SEQUENCE [LARGE SCALE GENOMIC DNA]</scope>
    <source>
        <strain evidence="3 4">PLY_AMNH</strain>
    </source>
</reference>
<evidence type="ECO:0000313" key="3">
    <source>
        <dbReference type="EMBL" id="KAK3271174.1"/>
    </source>
</evidence>